<sequence length="105" mass="11722">MHVLRYRQRGSVDYAALLTEIAPDLDPQILEAHRRPSATRIKVTLQVADPQGEEGVEAEQTVAAQEDHPPSRAKRRRRQAPEPALETRDATDSAAQEGDSIFGYF</sequence>
<organism evidence="2 3">
    <name type="scientific">Thiocystis violascens (strain ATCC 17096 / DSM 198 / 6111)</name>
    <name type="common">Chromatium violascens</name>
    <dbReference type="NCBI Taxonomy" id="765911"/>
    <lineage>
        <taxon>Bacteria</taxon>
        <taxon>Pseudomonadati</taxon>
        <taxon>Pseudomonadota</taxon>
        <taxon>Gammaproteobacteria</taxon>
        <taxon>Chromatiales</taxon>
        <taxon>Chromatiaceae</taxon>
        <taxon>Thiocystis</taxon>
    </lineage>
</organism>
<reference evidence="2 3" key="1">
    <citation type="submission" date="2012-06" db="EMBL/GenBank/DDBJ databases">
        <title>Complete sequence of Thiocystis violascens DSM 198.</title>
        <authorList>
            <consortium name="US DOE Joint Genome Institute"/>
            <person name="Lucas S."/>
            <person name="Han J."/>
            <person name="Lapidus A."/>
            <person name="Cheng J.-F."/>
            <person name="Goodwin L."/>
            <person name="Pitluck S."/>
            <person name="Peters L."/>
            <person name="Ovchinnikova G."/>
            <person name="Teshima H."/>
            <person name="Detter J.C."/>
            <person name="Han C."/>
            <person name="Tapia R."/>
            <person name="Land M."/>
            <person name="Hauser L."/>
            <person name="Kyrpides N."/>
            <person name="Ivanova N."/>
            <person name="Pagani I."/>
            <person name="Vogl K."/>
            <person name="Liu Z."/>
            <person name="Frigaard N.-U."/>
            <person name="Bryant D."/>
            <person name="Woyke T."/>
        </authorList>
    </citation>
    <scope>NUCLEOTIDE SEQUENCE [LARGE SCALE GENOMIC DNA]</scope>
    <source>
        <strain evidence="3">ATCC 17096 / DSM 198 / 6111</strain>
    </source>
</reference>
<dbReference type="AlphaFoldDB" id="I3Y9C9"/>
<gene>
    <name evidence="2" type="ordered locus">Thivi_1611</name>
</gene>
<accession>I3Y9C9</accession>
<evidence type="ECO:0000313" key="2">
    <source>
        <dbReference type="EMBL" id="AFL73597.1"/>
    </source>
</evidence>
<dbReference type="HOGENOM" id="CLU_2235366_0_0_6"/>
<protein>
    <submittedName>
        <fullName evidence="2">Uncharacterized protein</fullName>
    </submittedName>
</protein>
<feature type="region of interest" description="Disordered" evidence="1">
    <location>
        <begin position="49"/>
        <end position="105"/>
    </location>
</feature>
<dbReference type="KEGG" id="tvi:Thivi_1611"/>
<proteinExistence type="predicted"/>
<evidence type="ECO:0000313" key="3">
    <source>
        <dbReference type="Proteomes" id="UP000006062"/>
    </source>
</evidence>
<dbReference type="Proteomes" id="UP000006062">
    <property type="component" value="Chromosome"/>
</dbReference>
<name>I3Y9C9_THIV6</name>
<dbReference type="STRING" id="765911.Thivi_1611"/>
<dbReference type="EMBL" id="CP003154">
    <property type="protein sequence ID" value="AFL73597.1"/>
    <property type="molecule type" value="Genomic_DNA"/>
</dbReference>
<evidence type="ECO:0000256" key="1">
    <source>
        <dbReference type="SAM" id="MobiDB-lite"/>
    </source>
</evidence>
<dbReference type="eggNOG" id="COG5377">
    <property type="taxonomic scope" value="Bacteria"/>
</dbReference>
<keyword evidence="3" id="KW-1185">Reference proteome</keyword>